<feature type="compositionally biased region" description="Polar residues" evidence="5">
    <location>
        <begin position="434"/>
        <end position="448"/>
    </location>
</feature>
<evidence type="ECO:0000256" key="1">
    <source>
        <dbReference type="ARBA" id="ARBA00004370"/>
    </source>
</evidence>
<organism evidence="9 10">
    <name type="scientific">Tilletia indica</name>
    <dbReference type="NCBI Taxonomy" id="43049"/>
    <lineage>
        <taxon>Eukaryota</taxon>
        <taxon>Fungi</taxon>
        <taxon>Dikarya</taxon>
        <taxon>Basidiomycota</taxon>
        <taxon>Ustilaginomycotina</taxon>
        <taxon>Exobasidiomycetes</taxon>
        <taxon>Tilletiales</taxon>
        <taxon>Tilletiaceae</taxon>
        <taxon>Tilletia</taxon>
    </lineage>
</organism>
<gene>
    <name evidence="9" type="ORF">A4X13_0g510</name>
</gene>
<evidence type="ECO:0008006" key="11">
    <source>
        <dbReference type="Google" id="ProtNLM"/>
    </source>
</evidence>
<dbReference type="AlphaFoldDB" id="A0A8T8THX1"/>
<feature type="domain" description="Endoplasmic reticulum vesicle transporter N-terminal" evidence="8">
    <location>
        <begin position="18"/>
        <end position="105"/>
    </location>
</feature>
<dbReference type="GO" id="GO:0006890">
    <property type="term" value="P:retrograde vesicle-mediated transport, Golgi to endoplasmic reticulum"/>
    <property type="evidence" value="ECO:0007669"/>
    <property type="project" value="TreeGrafter"/>
</dbReference>
<evidence type="ECO:0000256" key="2">
    <source>
        <dbReference type="ARBA" id="ARBA00022692"/>
    </source>
</evidence>
<dbReference type="GO" id="GO:0030134">
    <property type="term" value="C:COPII-coated ER to Golgi transport vesicle"/>
    <property type="evidence" value="ECO:0007669"/>
    <property type="project" value="TreeGrafter"/>
</dbReference>
<reference evidence="9" key="2">
    <citation type="journal article" date="2019" name="IMA Fungus">
        <title>Genome sequencing and comparison of five Tilletia species to identify candidate genes for the detection of regulated species infecting wheat.</title>
        <authorList>
            <person name="Nguyen H.D.T."/>
            <person name="Sultana T."/>
            <person name="Kesanakurti P."/>
            <person name="Hambleton S."/>
        </authorList>
    </citation>
    <scope>NUCLEOTIDE SEQUENCE</scope>
    <source>
        <strain evidence="9">DAOMC 236416</strain>
    </source>
</reference>
<feature type="region of interest" description="Disordered" evidence="5">
    <location>
        <begin position="353"/>
        <end position="372"/>
    </location>
</feature>
<dbReference type="InterPro" id="IPR039542">
    <property type="entry name" value="Erv_N"/>
</dbReference>
<evidence type="ECO:0000259" key="8">
    <source>
        <dbReference type="Pfam" id="PF13850"/>
    </source>
</evidence>
<evidence type="ECO:0000259" key="7">
    <source>
        <dbReference type="Pfam" id="PF07970"/>
    </source>
</evidence>
<keyword evidence="2 6" id="KW-0812">Transmembrane</keyword>
<evidence type="ECO:0000256" key="6">
    <source>
        <dbReference type="SAM" id="Phobius"/>
    </source>
</evidence>
<dbReference type="Proteomes" id="UP000077521">
    <property type="component" value="Unassembled WGS sequence"/>
</dbReference>
<feature type="compositionally biased region" description="Low complexity" evidence="5">
    <location>
        <begin position="463"/>
        <end position="478"/>
    </location>
</feature>
<comment type="caution">
    <text evidence="9">The sequence shown here is derived from an EMBL/GenBank/DDBJ whole genome shotgun (WGS) entry which is preliminary data.</text>
</comment>
<name>A0A8T8THX1_9BASI</name>
<keyword evidence="3 6" id="KW-1133">Transmembrane helix</keyword>
<evidence type="ECO:0000313" key="9">
    <source>
        <dbReference type="EMBL" id="KAE8260181.1"/>
    </source>
</evidence>
<dbReference type="Pfam" id="PF07970">
    <property type="entry name" value="COPIIcoated_ERV"/>
    <property type="match status" value="1"/>
</dbReference>
<dbReference type="InterPro" id="IPR045888">
    <property type="entry name" value="Erv"/>
</dbReference>
<sequence length="503" mass="55131">MSSDSKRLLEQLDTLPKLRQFDAFPKTKALYTQRSSRGGMLTVILGLVLLTLVWSDLRAYLYGEHAYSFSVDPHIGQEMQINVDMTVAMQCHWLTVDVRDAVGDRLHVGENVFQKDGTTFEIGHAGRLDSVPHPELSAHDVVSHAKRKTRNALSGLVRRPGKYAASGKHAFKGTTHKVEDGPACRIYGSLDVKKVTGNLHITTLGHGYMSWEHTDHALMNLSHVIHEFSFGPYFPDIAQPLDSSVEVTNAHFHIFQYFVSVVPTLYIAADRRKLHTNQYSVTDYTRVVEHGQGVPGIFMKFDIEPLTMIIHQRTTPFWRFLTKLAGIAGGIVVCTRFGFRAANRAVRETRKHILKQDDDDEQPAAYASGLAGSSRPGMMSGYGSGYGNGLGLRPGKTSDGYQQQPRMVHPIPGQTPPLGSPPVGGFESPYHSPPIQSGGFQAPYQQDHSAGGGGAGQNWSNVGGAAAGMASRAWSAASTGLGRSHRHTESMQQKIDSEEGRAF</sequence>
<dbReference type="GO" id="GO:0006888">
    <property type="term" value="P:endoplasmic reticulum to Golgi vesicle-mediated transport"/>
    <property type="evidence" value="ECO:0007669"/>
    <property type="project" value="TreeGrafter"/>
</dbReference>
<keyword evidence="4 6" id="KW-0472">Membrane</keyword>
<dbReference type="GO" id="GO:0000139">
    <property type="term" value="C:Golgi membrane"/>
    <property type="evidence" value="ECO:0007669"/>
    <property type="project" value="TreeGrafter"/>
</dbReference>
<dbReference type="EMBL" id="LWDF02000016">
    <property type="protein sequence ID" value="KAE8260181.1"/>
    <property type="molecule type" value="Genomic_DNA"/>
</dbReference>
<evidence type="ECO:0000256" key="3">
    <source>
        <dbReference type="ARBA" id="ARBA00022989"/>
    </source>
</evidence>
<evidence type="ECO:0000256" key="5">
    <source>
        <dbReference type="SAM" id="MobiDB-lite"/>
    </source>
</evidence>
<dbReference type="PANTHER" id="PTHR10984">
    <property type="entry name" value="ENDOPLASMIC RETICULUM-GOLGI INTERMEDIATE COMPARTMENT PROTEIN"/>
    <property type="match status" value="1"/>
</dbReference>
<reference evidence="9" key="1">
    <citation type="submission" date="2016-04" db="EMBL/GenBank/DDBJ databases">
        <authorList>
            <person name="Nguyen H.D."/>
            <person name="Samba Siva P."/>
            <person name="Cullis J."/>
            <person name="Levesque C.A."/>
            <person name="Hambleton S."/>
        </authorList>
    </citation>
    <scope>NUCLEOTIDE SEQUENCE</scope>
    <source>
        <strain evidence="9">DAOMC 236416</strain>
    </source>
</reference>
<accession>A0A8T8THX1</accession>
<evidence type="ECO:0000313" key="10">
    <source>
        <dbReference type="Proteomes" id="UP000077521"/>
    </source>
</evidence>
<proteinExistence type="predicted"/>
<comment type="subcellular location">
    <subcellularLocation>
        <location evidence="1">Membrane</location>
    </subcellularLocation>
</comment>
<keyword evidence="10" id="KW-1185">Reference proteome</keyword>
<protein>
    <recommendedName>
        <fullName evidence="11">Endoplasmic reticulum vesicle transporter C-terminal domain-containing protein</fullName>
    </recommendedName>
</protein>
<dbReference type="Pfam" id="PF13850">
    <property type="entry name" value="ERGIC_N"/>
    <property type="match status" value="1"/>
</dbReference>
<dbReference type="GO" id="GO:0005789">
    <property type="term" value="C:endoplasmic reticulum membrane"/>
    <property type="evidence" value="ECO:0007669"/>
    <property type="project" value="TreeGrafter"/>
</dbReference>
<evidence type="ECO:0000256" key="4">
    <source>
        <dbReference type="ARBA" id="ARBA00023136"/>
    </source>
</evidence>
<feature type="region of interest" description="Disordered" evidence="5">
    <location>
        <begin position="385"/>
        <end position="503"/>
    </location>
</feature>
<feature type="domain" description="Endoplasmic reticulum vesicle transporter C-terminal" evidence="7">
    <location>
        <begin position="180"/>
        <end position="335"/>
    </location>
</feature>
<dbReference type="InterPro" id="IPR012936">
    <property type="entry name" value="Erv_C"/>
</dbReference>
<feature type="transmembrane region" description="Helical" evidence="6">
    <location>
        <begin position="38"/>
        <end position="55"/>
    </location>
</feature>
<dbReference type="PANTHER" id="PTHR10984:SF81">
    <property type="entry name" value="ER-DERIVED VESICLES PROTEIN ERV41"/>
    <property type="match status" value="1"/>
</dbReference>